<dbReference type="AlphaFoldDB" id="A0AA37T6H7"/>
<reference evidence="1 2" key="1">
    <citation type="journal article" date="2014" name="Int. J. Syst. Evol. Microbiol.">
        <title>Complete genome sequence of Corynebacterium casei LMG S-19264T (=DSM 44701T), isolated from a smear-ripened cheese.</title>
        <authorList>
            <consortium name="US DOE Joint Genome Institute (JGI-PGF)"/>
            <person name="Walter F."/>
            <person name="Albersmeier A."/>
            <person name="Kalinowski J."/>
            <person name="Ruckert C."/>
        </authorList>
    </citation>
    <scope>NUCLEOTIDE SEQUENCE [LARGE SCALE GENOMIC DNA]</scope>
    <source>
        <strain evidence="1 2">NBRC 110095</strain>
    </source>
</reference>
<evidence type="ECO:0000313" key="1">
    <source>
        <dbReference type="EMBL" id="GLS24415.1"/>
    </source>
</evidence>
<proteinExistence type="predicted"/>
<organism evidence="1 2">
    <name type="scientific">Marinibactrum halimedae</name>
    <dbReference type="NCBI Taxonomy" id="1444977"/>
    <lineage>
        <taxon>Bacteria</taxon>
        <taxon>Pseudomonadati</taxon>
        <taxon>Pseudomonadota</taxon>
        <taxon>Gammaproteobacteria</taxon>
        <taxon>Cellvibrionales</taxon>
        <taxon>Cellvibrionaceae</taxon>
        <taxon>Marinibactrum</taxon>
    </lineage>
</organism>
<accession>A0AA37T6H7</accession>
<name>A0AA37T6H7_9GAMM</name>
<dbReference type="RefSeq" id="WP_232595619.1">
    <property type="nucleotide sequence ID" value="NZ_BSPD01000003.1"/>
</dbReference>
<gene>
    <name evidence="1" type="ORF">GCM10007877_01260</name>
</gene>
<dbReference type="EMBL" id="BSPD01000003">
    <property type="protein sequence ID" value="GLS24415.1"/>
    <property type="molecule type" value="Genomic_DNA"/>
</dbReference>
<protein>
    <submittedName>
        <fullName evidence="1">Uncharacterized protein</fullName>
    </submittedName>
</protein>
<evidence type="ECO:0000313" key="2">
    <source>
        <dbReference type="Proteomes" id="UP001156870"/>
    </source>
</evidence>
<sequence>MSEKRDFSLDEIASVATEAGKQAKKESLDAGITPLYKDIETDEYYIIEQKLDGSEQRKYITKEEAEALHS</sequence>
<keyword evidence="2" id="KW-1185">Reference proteome</keyword>
<dbReference type="Proteomes" id="UP001156870">
    <property type="component" value="Unassembled WGS sequence"/>
</dbReference>
<comment type="caution">
    <text evidence="1">The sequence shown here is derived from an EMBL/GenBank/DDBJ whole genome shotgun (WGS) entry which is preliminary data.</text>
</comment>